<keyword evidence="6" id="KW-0862">Zinc</keyword>
<dbReference type="InterPro" id="IPR016130">
    <property type="entry name" value="Tyr_Pase_AS"/>
</dbReference>
<dbReference type="PROSITE" id="PS00383">
    <property type="entry name" value="TYR_PHOSPHATASE_1"/>
    <property type="match status" value="1"/>
</dbReference>
<dbReference type="SMART" id="SM00454">
    <property type="entry name" value="SAM"/>
    <property type="match status" value="1"/>
</dbReference>
<evidence type="ECO:0000256" key="2">
    <source>
        <dbReference type="ARBA" id="ARBA00012903"/>
    </source>
</evidence>
<dbReference type="PANTHER" id="PTHR10807:SF128">
    <property type="entry name" value="PHOSPHATIDYLINOSITOL-3,5-BISPHOSPHATE 3-PHOSPHATASE"/>
    <property type="match status" value="1"/>
</dbReference>
<evidence type="ECO:0000256" key="3">
    <source>
        <dbReference type="ARBA" id="ARBA00022723"/>
    </source>
</evidence>
<evidence type="ECO:0000259" key="13">
    <source>
        <dbReference type="PROSITE" id="PS50181"/>
    </source>
</evidence>
<dbReference type="VEuPathDB" id="FungiDB:H310_07957"/>
<dbReference type="InterPro" id="IPR010569">
    <property type="entry name" value="Myotubularin-like_Pase_dom"/>
</dbReference>
<protein>
    <recommendedName>
        <fullName evidence="2">phosphatidylinositol-3,5-bisphosphate 3-phosphatase</fullName>
        <ecNumber evidence="2">3.1.3.95</ecNumber>
    </recommendedName>
    <alternativeName>
        <fullName evidence="8">Phosphatidylinositol-3,5-bisphosphate 3-phosphatase</fullName>
    </alternativeName>
</protein>
<dbReference type="Gene3D" id="2.40.10.120">
    <property type="match status" value="1"/>
</dbReference>
<dbReference type="InterPro" id="IPR001810">
    <property type="entry name" value="F-box_dom"/>
</dbReference>
<keyword evidence="7" id="KW-0472">Membrane</keyword>
<dbReference type="InterPro" id="IPR000306">
    <property type="entry name" value="Znf_FYVE"/>
</dbReference>
<dbReference type="InterPro" id="IPR036047">
    <property type="entry name" value="F-box-like_dom_sf"/>
</dbReference>
<dbReference type="GO" id="GO:0008270">
    <property type="term" value="F:zinc ion binding"/>
    <property type="evidence" value="ECO:0007669"/>
    <property type="project" value="UniProtKB-KW"/>
</dbReference>
<keyword evidence="3" id="KW-0479">Metal-binding</keyword>
<dbReference type="EMBL" id="QUSY01000049">
    <property type="protein sequence ID" value="RHY33961.1"/>
    <property type="molecule type" value="Genomic_DNA"/>
</dbReference>
<dbReference type="Pfam" id="PF13365">
    <property type="entry name" value="Trypsin_2"/>
    <property type="match status" value="1"/>
</dbReference>
<evidence type="ECO:0000313" key="16">
    <source>
        <dbReference type="Proteomes" id="UP000285060"/>
    </source>
</evidence>
<dbReference type="SUPFAM" id="SSF52799">
    <property type="entry name" value="(Phosphotyrosine protein) phosphatases II"/>
    <property type="match status" value="1"/>
</dbReference>
<evidence type="ECO:0000256" key="8">
    <source>
        <dbReference type="ARBA" id="ARBA00032571"/>
    </source>
</evidence>
<name>A0A3R6Z9M4_9STRA</name>
<gene>
    <name evidence="15" type="ORF">DYB32_001245</name>
</gene>
<evidence type="ECO:0000256" key="4">
    <source>
        <dbReference type="ARBA" id="ARBA00022771"/>
    </source>
</evidence>
<dbReference type="PROSITE" id="PS50178">
    <property type="entry name" value="ZF_FYVE"/>
    <property type="match status" value="1"/>
</dbReference>
<comment type="subcellular location">
    <subcellularLocation>
        <location evidence="1">Membrane</location>
    </subcellularLocation>
</comment>
<evidence type="ECO:0000256" key="1">
    <source>
        <dbReference type="ARBA" id="ARBA00004370"/>
    </source>
</evidence>
<evidence type="ECO:0000256" key="9">
    <source>
        <dbReference type="PIRSR" id="PIRSR630564-1"/>
    </source>
</evidence>
<feature type="binding site" evidence="10">
    <location>
        <begin position="273"/>
        <end position="279"/>
    </location>
    <ligand>
        <name>substrate</name>
    </ligand>
</feature>
<feature type="active site" description="Phosphocysteine intermediate" evidence="9">
    <location>
        <position position="273"/>
    </location>
</feature>
<feature type="binding site" evidence="10">
    <location>
        <begin position="215"/>
        <end position="216"/>
    </location>
    <ligand>
        <name>substrate</name>
    </ligand>
</feature>
<comment type="caution">
    <text evidence="15">The sequence shown here is derived from an EMBL/GenBank/DDBJ whole genome shotgun (WGS) entry which is preliminary data.</text>
</comment>
<feature type="domain" description="Myotubularin phosphatase" evidence="14">
    <location>
        <begin position="83"/>
        <end position="457"/>
    </location>
</feature>
<accession>A0A3R6Z9M4</accession>
<dbReference type="Pfam" id="PF06602">
    <property type="entry name" value="Myotub-related"/>
    <property type="match status" value="1"/>
</dbReference>
<evidence type="ECO:0000313" key="15">
    <source>
        <dbReference type="EMBL" id="RHY33961.1"/>
    </source>
</evidence>
<dbReference type="SMART" id="SM00064">
    <property type="entry name" value="FYVE"/>
    <property type="match status" value="1"/>
</dbReference>
<dbReference type="InterPro" id="IPR013761">
    <property type="entry name" value="SAM/pointed_sf"/>
</dbReference>
<organism evidence="15 16">
    <name type="scientific">Aphanomyces invadans</name>
    <dbReference type="NCBI Taxonomy" id="157072"/>
    <lineage>
        <taxon>Eukaryota</taxon>
        <taxon>Sar</taxon>
        <taxon>Stramenopiles</taxon>
        <taxon>Oomycota</taxon>
        <taxon>Saprolegniomycetes</taxon>
        <taxon>Saprolegniales</taxon>
        <taxon>Verrucalvaceae</taxon>
        <taxon>Aphanomyces</taxon>
    </lineage>
</organism>
<evidence type="ECO:0000259" key="12">
    <source>
        <dbReference type="PROSITE" id="PS50178"/>
    </source>
</evidence>
<dbReference type="SUPFAM" id="SSF57903">
    <property type="entry name" value="FYVE/PHD zinc finger"/>
    <property type="match status" value="1"/>
</dbReference>
<dbReference type="CDD" id="cd14507">
    <property type="entry name" value="PTP-MTM-like"/>
    <property type="match status" value="1"/>
</dbReference>
<proteinExistence type="predicted"/>
<dbReference type="InterPro" id="IPR013083">
    <property type="entry name" value="Znf_RING/FYVE/PHD"/>
</dbReference>
<dbReference type="GO" id="GO:0052629">
    <property type="term" value="F:phosphatidylinositol-3,5-bisphosphate 3-phosphatase activity"/>
    <property type="evidence" value="ECO:0007669"/>
    <property type="project" value="UniProtKB-EC"/>
</dbReference>
<dbReference type="InterPro" id="IPR011011">
    <property type="entry name" value="Znf_FYVE_PHD"/>
</dbReference>
<dbReference type="InterPro" id="IPR009003">
    <property type="entry name" value="Peptidase_S1_PA"/>
</dbReference>
<dbReference type="Pfam" id="PF01363">
    <property type="entry name" value="FYVE"/>
    <property type="match status" value="1"/>
</dbReference>
<dbReference type="SUPFAM" id="SSF47769">
    <property type="entry name" value="SAM/Pointed domain"/>
    <property type="match status" value="1"/>
</dbReference>
<dbReference type="Proteomes" id="UP000285060">
    <property type="component" value="Unassembled WGS sequence"/>
</dbReference>
<keyword evidence="16" id="KW-1185">Reference proteome</keyword>
<dbReference type="InterPro" id="IPR001660">
    <property type="entry name" value="SAM"/>
</dbReference>
<reference evidence="15 16" key="1">
    <citation type="submission" date="2018-08" db="EMBL/GenBank/DDBJ databases">
        <title>Aphanomyces genome sequencing and annotation.</title>
        <authorList>
            <person name="Minardi D."/>
            <person name="Oidtmann B."/>
            <person name="Van Der Giezen M."/>
            <person name="Studholme D.J."/>
        </authorList>
    </citation>
    <scope>NUCLEOTIDE SEQUENCE [LARGE SCALE GENOMIC DNA]</scope>
    <source>
        <strain evidence="15 16">NJM0002</strain>
    </source>
</reference>
<dbReference type="AlphaFoldDB" id="A0A3R6Z9M4"/>
<evidence type="ECO:0000259" key="14">
    <source>
        <dbReference type="PROSITE" id="PS51339"/>
    </source>
</evidence>
<dbReference type="GO" id="GO:0005737">
    <property type="term" value="C:cytoplasm"/>
    <property type="evidence" value="ECO:0007669"/>
    <property type="project" value="TreeGrafter"/>
</dbReference>
<evidence type="ECO:0000256" key="7">
    <source>
        <dbReference type="ARBA" id="ARBA00023136"/>
    </source>
</evidence>
<dbReference type="InterPro" id="IPR030564">
    <property type="entry name" value="Myotubularin"/>
</dbReference>
<dbReference type="GO" id="GO:0016020">
    <property type="term" value="C:membrane"/>
    <property type="evidence" value="ECO:0007669"/>
    <property type="project" value="UniProtKB-SubCell"/>
</dbReference>
<dbReference type="CDD" id="cd15760">
    <property type="entry name" value="FYVE_scVPS27p_like"/>
    <property type="match status" value="1"/>
</dbReference>
<dbReference type="Gene3D" id="3.30.40.10">
    <property type="entry name" value="Zinc/RING finger domain, C3HC4 (zinc finger)"/>
    <property type="match status" value="1"/>
</dbReference>
<dbReference type="EC" id="3.1.3.95" evidence="2"/>
<keyword evidence="4 11" id="KW-0863">Zinc-finger</keyword>
<dbReference type="InterPro" id="IPR017455">
    <property type="entry name" value="Znf_FYVE-rel"/>
</dbReference>
<evidence type="ECO:0000256" key="5">
    <source>
        <dbReference type="ARBA" id="ARBA00022801"/>
    </source>
</evidence>
<dbReference type="PROSITE" id="PS51339">
    <property type="entry name" value="PPASE_MYOTUBULARIN"/>
    <property type="match status" value="1"/>
</dbReference>
<evidence type="ECO:0000256" key="11">
    <source>
        <dbReference type="PROSITE-ProRule" id="PRU00091"/>
    </source>
</evidence>
<dbReference type="Gene3D" id="1.10.150.50">
    <property type="entry name" value="Transcription Factor, Ets-1"/>
    <property type="match status" value="1"/>
</dbReference>
<feature type="domain" description="FYVE-type" evidence="12">
    <location>
        <begin position="608"/>
        <end position="666"/>
    </location>
</feature>
<dbReference type="PANTHER" id="PTHR10807">
    <property type="entry name" value="MYOTUBULARIN-RELATED"/>
    <property type="match status" value="1"/>
</dbReference>
<dbReference type="Gene3D" id="1.20.1280.50">
    <property type="match status" value="1"/>
</dbReference>
<evidence type="ECO:0000256" key="10">
    <source>
        <dbReference type="PIRSR" id="PIRSR630564-2"/>
    </source>
</evidence>
<dbReference type="InterPro" id="IPR029021">
    <property type="entry name" value="Prot-tyrosine_phosphatase-like"/>
</dbReference>
<dbReference type="VEuPathDB" id="FungiDB:H310_07958"/>
<dbReference type="Pfam" id="PF12937">
    <property type="entry name" value="F-box-like"/>
    <property type="match status" value="1"/>
</dbReference>
<sequence length="1124" mass="126587">MNVQPEKEGDDVTNTMEVACKNFEIYRFQLRMTAASMCVVQNMHNRLVDRLESTHQTAPIAFAKVHEPSDEGTGNPWSDLEVAESVRLGMKHPSRHNAASSAGFRITRLNHSFRLCATYPMLLIVPQHVSDADLKSIAHFRARGRIPAITYRHRETDTLLARCSQPLVGLRRRRCASDEQYVKILQNHAVGGLYIIDCRHQYYNNVPLLFMNIENIHSMRDSIRRLYDLIKGEIRGSEKSNWLWLEHVRSILVAATTCVDKMVDEKASLLVHCSDGWDRTAQLTSLVKVCCDPYFRTIQGFAVLIQQEWLAFGHRFEARCGMKAHGKKGYWDDDQSSPVFVQFVDAVWQMTQQAPCSYLIALLDEVYSRRSGTFLFDCDEQRQVRHSFSTILPIVPVESPNACAVPICNAWAKSVQKSQQELQTQLSETQHLLNTQVALNAQLQAYVSNLESKTQALNSAFHGQVFSESGVVVHETIDESEELDEAVLLSVTQTQNHKKVDMFVAATMSHPFEVISTYFDEAERRRISRDSPSDSCRRICPRLNVSDDISLAVHPQDDMADWKSMPPTRNRQLSIGSVTSSYSCNEEYFGSQNTCSSTTSSDERWATFQSRDTCYQCGEKFSVWKRSHRCRNCGWSFCKSCSNHRVALNGQTHKSRVCDLCFPKVLQVGQAPPANSFFKAFVPRGVFAGMLSYLNFADLCIVSMCCRHWYKRASLDMLWRPLYAHTFPTAESPDATFQRHIHGIEFESLPWKKKFEMRWIAQRTAQLTAEKKKSFAAMADLLTSLGLGKYTPLFEQEEIDIEALCMMNAGHLRDLGIPAGPRIKLMNAVALLANDDPDDRENVPNDSYADGPILTPTEKIETRRRLVKQYKASLVRRVQQSTVRIAVLTIDGQLLNVGSGIILHERGLVATARHCLVSEQFEFDCITDPDSFMILIAPTMSASEPPAWKYRATALPQCCHEELDYALLWIDVEVVSDPPCGLYIGDVTERSIASTWTVRQLESSNLVVKLPAVPIGNSNNVEPGDEMWMFGYPSSGHNTITVHHAICSGTDSQGFQGVEVPKAMLRTAAQLDNGFSGGAAVDRKGLLVGIISFSVLRQDRVRSINMIKGAIELAKAERLGVEEE</sequence>
<dbReference type="Pfam" id="PF00536">
    <property type="entry name" value="SAM_1"/>
    <property type="match status" value="1"/>
</dbReference>
<keyword evidence="5" id="KW-0378">Hydrolase</keyword>
<feature type="domain" description="F-box" evidence="13">
    <location>
        <begin position="676"/>
        <end position="722"/>
    </location>
</feature>
<dbReference type="SUPFAM" id="SSF81383">
    <property type="entry name" value="F-box domain"/>
    <property type="match status" value="1"/>
</dbReference>
<dbReference type="SUPFAM" id="SSF50494">
    <property type="entry name" value="Trypsin-like serine proteases"/>
    <property type="match status" value="1"/>
</dbReference>
<dbReference type="PROSITE" id="PS50181">
    <property type="entry name" value="FBOX"/>
    <property type="match status" value="1"/>
</dbReference>
<evidence type="ECO:0000256" key="6">
    <source>
        <dbReference type="ARBA" id="ARBA00022833"/>
    </source>
</evidence>